<protein>
    <submittedName>
        <fullName evidence="7">Uncharacterized protein</fullName>
    </submittedName>
</protein>
<feature type="compositionally biased region" description="Pro residues" evidence="6">
    <location>
        <begin position="548"/>
        <end position="557"/>
    </location>
</feature>
<evidence type="ECO:0000256" key="3">
    <source>
        <dbReference type="ARBA" id="ARBA00023015"/>
    </source>
</evidence>
<feature type="compositionally biased region" description="Basic and acidic residues" evidence="6">
    <location>
        <begin position="217"/>
        <end position="249"/>
    </location>
</feature>
<proteinExistence type="predicted"/>
<dbReference type="VEuPathDB" id="FungiDB:YALI1_F11141g"/>
<feature type="compositionally biased region" description="Pro residues" evidence="6">
    <location>
        <begin position="523"/>
        <end position="534"/>
    </location>
</feature>
<feature type="compositionally biased region" description="Low complexity" evidence="6">
    <location>
        <begin position="319"/>
        <end position="361"/>
    </location>
</feature>
<evidence type="ECO:0000256" key="1">
    <source>
        <dbReference type="ARBA" id="ARBA00004123"/>
    </source>
</evidence>
<dbReference type="PANTHER" id="PTHR12484:SF4">
    <property type="entry name" value="A-KINASE ANCHOR PROTEIN 17A"/>
    <property type="match status" value="1"/>
</dbReference>
<dbReference type="GO" id="GO:0010468">
    <property type="term" value="P:regulation of gene expression"/>
    <property type="evidence" value="ECO:0007669"/>
    <property type="project" value="UniProtKB-ARBA"/>
</dbReference>
<dbReference type="SMART" id="SM01401">
    <property type="entry name" value="Sds3"/>
    <property type="match status" value="1"/>
</dbReference>
<dbReference type="Proteomes" id="UP000256601">
    <property type="component" value="Unassembled WGS sequence"/>
</dbReference>
<name>A0A371CEP7_YARLL</name>
<feature type="compositionally biased region" description="Low complexity" evidence="6">
    <location>
        <begin position="574"/>
        <end position="590"/>
    </location>
</feature>
<feature type="compositionally biased region" description="Basic and acidic residues" evidence="6">
    <location>
        <begin position="282"/>
        <end position="311"/>
    </location>
</feature>
<keyword evidence="4" id="KW-0804">Transcription</keyword>
<feature type="compositionally biased region" description="Low complexity" evidence="6">
    <location>
        <begin position="268"/>
        <end position="281"/>
    </location>
</feature>
<keyword evidence="5" id="KW-0539">Nucleus</keyword>
<dbReference type="AlphaFoldDB" id="A0A371CEP7"/>
<evidence type="ECO:0000256" key="5">
    <source>
        <dbReference type="ARBA" id="ARBA00023242"/>
    </source>
</evidence>
<feature type="region of interest" description="Disordered" evidence="6">
    <location>
        <begin position="217"/>
        <end position="598"/>
    </location>
</feature>
<dbReference type="OrthoDB" id="4095761at2759"/>
<dbReference type="VEuPathDB" id="FungiDB:YALI0_F07777g"/>
<keyword evidence="3" id="KW-0805">Transcription regulation</keyword>
<sequence>MTAVMDDPAMIVAEQTKLANEYKTLARAFASNRQTRLQAQMKLLKRGRRNPLFTRISKQQDERYHNQCELISKRAEYAVACIKRVSQGERRSVWLQFHKDKNAAKMRMISKLNQQLAQIRREYCQYNLEQVKVGAEVTDASLVDVAITETKLPAVLFGKPAPATQQEAYNDLATIHAQHAHIEHQAQLERTEASFDQQDFDLVHSLENLKYSIEDERERAEEASKEHQREEARRAEQEKREQELQREQEIQQQKLHQQQLRREEEARVAQQAAMQQQAAQERAYEEDRREQQQREMERQREMDYRRQHERSLSGQGMPQQQQQAQQVQAQQVQAQQAHQQQQQQQQQHQAQHQQQQQQQQQPPMPQPMAATQGAWTNGGAPGAGGRRTPQSLHNQLPPQMRHPSHSHSHSHSQIPPPPPQTAPGTPGSQKMYLPPPSSFQQAPPPPPPQGNFYPQYDKPMLPHPGQPQQQQPPQQGPPPPHMGQQQHPGHPQHHPGHPQHPAGGSPPGPGQPPGAYSQQMPPQYYPPPPPPHMGYPPQGYYPPREHQGPPPPLPPHMRPGLPQHQHQVYYNGSPQLYQVPPLQPPQYGRQLPPPPQWY</sequence>
<evidence type="ECO:0000313" key="8">
    <source>
        <dbReference type="Proteomes" id="UP000256601"/>
    </source>
</evidence>
<comment type="subcellular location">
    <subcellularLocation>
        <location evidence="1">Nucleus</location>
    </subcellularLocation>
</comment>
<organism evidence="7 8">
    <name type="scientific">Yarrowia lipolytica</name>
    <name type="common">Candida lipolytica</name>
    <dbReference type="NCBI Taxonomy" id="4952"/>
    <lineage>
        <taxon>Eukaryota</taxon>
        <taxon>Fungi</taxon>
        <taxon>Dikarya</taxon>
        <taxon>Ascomycota</taxon>
        <taxon>Saccharomycotina</taxon>
        <taxon>Dipodascomycetes</taxon>
        <taxon>Dipodascales</taxon>
        <taxon>Dipodascales incertae sedis</taxon>
        <taxon>Yarrowia</taxon>
    </lineage>
</organism>
<dbReference type="InterPro" id="IPR013907">
    <property type="entry name" value="Sds3"/>
</dbReference>
<evidence type="ECO:0000256" key="4">
    <source>
        <dbReference type="ARBA" id="ARBA00023163"/>
    </source>
</evidence>
<evidence type="ECO:0000256" key="2">
    <source>
        <dbReference type="ARBA" id="ARBA00022491"/>
    </source>
</evidence>
<dbReference type="InterPro" id="IPR056852">
    <property type="entry name" value="AK17A/B"/>
</dbReference>
<dbReference type="GO" id="GO:0005654">
    <property type="term" value="C:nucleoplasm"/>
    <property type="evidence" value="ECO:0007669"/>
    <property type="project" value="UniProtKB-ARBA"/>
</dbReference>
<dbReference type="EMBL" id="KZ857325">
    <property type="protein sequence ID" value="RDW28550.1"/>
    <property type="molecule type" value="Genomic_DNA"/>
</dbReference>
<evidence type="ECO:0000256" key="6">
    <source>
        <dbReference type="SAM" id="MobiDB-lite"/>
    </source>
</evidence>
<feature type="compositionally biased region" description="Pro residues" evidence="6">
    <location>
        <begin position="433"/>
        <end position="449"/>
    </location>
</feature>
<feature type="compositionally biased region" description="Polar residues" evidence="6">
    <location>
        <begin position="564"/>
        <end position="573"/>
    </location>
</feature>
<dbReference type="PANTHER" id="PTHR12484">
    <property type="entry name" value="B-LYMPHOCYTE ANTIGEN-RELATED"/>
    <property type="match status" value="1"/>
</dbReference>
<reference evidence="7 8" key="1">
    <citation type="submission" date="2018-07" db="EMBL/GenBank/DDBJ databases">
        <title>Draft Genome Assemblies for Five Robust Yarrowia lipolytica Strains Exhibiting High Lipid Production and Pentose Sugar Utilization and Sugar Alcohol Secretion from Undetoxified Lignocellulosic Biomass Hydrolysates.</title>
        <authorList>
            <consortium name="DOE Joint Genome Institute"/>
            <person name="Walker C."/>
            <person name="Ryu S."/>
            <person name="Na H."/>
            <person name="Zane M."/>
            <person name="LaButti K."/>
            <person name="Lipzen A."/>
            <person name="Haridas S."/>
            <person name="Barry K."/>
            <person name="Grigoriev I.V."/>
            <person name="Quarterman J."/>
            <person name="Slininger P."/>
            <person name="Dien B."/>
            <person name="Trinh C.T."/>
        </authorList>
    </citation>
    <scope>NUCLEOTIDE SEQUENCE [LARGE SCALE GENOMIC DNA]</scope>
    <source>
        <strain evidence="7 8">YB392</strain>
    </source>
</reference>
<dbReference type="Pfam" id="PF08598">
    <property type="entry name" value="Sds3"/>
    <property type="match status" value="1"/>
</dbReference>
<keyword evidence="2" id="KW-0678">Repressor</keyword>
<accession>A0A371CEP7</accession>
<evidence type="ECO:0000313" key="7">
    <source>
        <dbReference type="EMBL" id="RDW28550.1"/>
    </source>
</evidence>
<gene>
    <name evidence="7" type="ORF">B0I71DRAFT_162500</name>
</gene>